<evidence type="ECO:0000313" key="3">
    <source>
        <dbReference type="EMBL" id="GGF43529.1"/>
    </source>
</evidence>
<proteinExistence type="predicted"/>
<comment type="caution">
    <text evidence="3">The sequence shown here is derived from an EMBL/GenBank/DDBJ whole genome shotgun (WGS) entry which is preliminary data.</text>
</comment>
<feature type="domain" description="UBP-type" evidence="2">
    <location>
        <begin position="1"/>
        <end position="101"/>
    </location>
</feature>
<dbReference type="PROSITE" id="PS50271">
    <property type="entry name" value="ZF_UBP"/>
    <property type="match status" value="1"/>
</dbReference>
<evidence type="ECO:0000313" key="4">
    <source>
        <dbReference type="Proteomes" id="UP000632454"/>
    </source>
</evidence>
<name>A0ABQ1VAI4_9NOCA</name>
<dbReference type="RefSeq" id="WP_188492949.1">
    <property type="nucleotide sequence ID" value="NZ_BMCS01000003.1"/>
</dbReference>
<dbReference type="InterPro" id="IPR013083">
    <property type="entry name" value="Znf_RING/FYVE/PHD"/>
</dbReference>
<organism evidence="3 4">
    <name type="scientific">Williamsia phyllosphaerae</name>
    <dbReference type="NCBI Taxonomy" id="885042"/>
    <lineage>
        <taxon>Bacteria</taxon>
        <taxon>Bacillati</taxon>
        <taxon>Actinomycetota</taxon>
        <taxon>Actinomycetes</taxon>
        <taxon>Mycobacteriales</taxon>
        <taxon>Nocardiaceae</taxon>
        <taxon>Williamsia</taxon>
    </lineage>
</organism>
<reference evidence="4" key="1">
    <citation type="journal article" date="2019" name="Int. J. Syst. Evol. Microbiol.">
        <title>The Global Catalogue of Microorganisms (GCM) 10K type strain sequencing project: providing services to taxonomists for standard genome sequencing and annotation.</title>
        <authorList>
            <consortium name="The Broad Institute Genomics Platform"/>
            <consortium name="The Broad Institute Genome Sequencing Center for Infectious Disease"/>
            <person name="Wu L."/>
            <person name="Ma J."/>
        </authorList>
    </citation>
    <scope>NUCLEOTIDE SEQUENCE [LARGE SCALE GENOMIC DNA]</scope>
    <source>
        <strain evidence="4">CCM 7855</strain>
    </source>
</reference>
<feature type="region of interest" description="Disordered" evidence="1">
    <location>
        <begin position="84"/>
        <end position="109"/>
    </location>
</feature>
<dbReference type="InterPro" id="IPR001607">
    <property type="entry name" value="Znf_UBP"/>
</dbReference>
<gene>
    <name evidence="3" type="ORF">GCM10007298_44020</name>
</gene>
<dbReference type="Pfam" id="PF02148">
    <property type="entry name" value="zf-UBP"/>
    <property type="match status" value="1"/>
</dbReference>
<dbReference type="EMBL" id="BMCS01000003">
    <property type="protein sequence ID" value="GGF43529.1"/>
    <property type="molecule type" value="Genomic_DNA"/>
</dbReference>
<keyword evidence="4" id="KW-1185">Reference proteome</keyword>
<dbReference type="Gene3D" id="3.30.40.10">
    <property type="entry name" value="Zinc/RING finger domain, C3HC4 (zinc finger)"/>
    <property type="match status" value="1"/>
</dbReference>
<protein>
    <recommendedName>
        <fullName evidence="2">UBP-type domain-containing protein</fullName>
    </recommendedName>
</protein>
<sequence>MTDMDGIDAQVAPSGTGCLDCETDGSWWFHLRRCALCGHIGCCDDSLNGHATAHATSTGHPIVQSFEPGESWFFDYRTDGMFTGPVLAPPHEHPSAQPTPGPGDRVPGDWQQLLLDHRSR</sequence>
<dbReference type="SUPFAM" id="SSF57850">
    <property type="entry name" value="RING/U-box"/>
    <property type="match status" value="1"/>
</dbReference>
<dbReference type="Proteomes" id="UP000632454">
    <property type="component" value="Unassembled WGS sequence"/>
</dbReference>
<evidence type="ECO:0000259" key="2">
    <source>
        <dbReference type="PROSITE" id="PS50271"/>
    </source>
</evidence>
<evidence type="ECO:0000256" key="1">
    <source>
        <dbReference type="SAM" id="MobiDB-lite"/>
    </source>
</evidence>
<accession>A0ABQ1VAI4</accession>